<organism evidence="1">
    <name type="scientific">marine sediment metagenome</name>
    <dbReference type="NCBI Taxonomy" id="412755"/>
    <lineage>
        <taxon>unclassified sequences</taxon>
        <taxon>metagenomes</taxon>
        <taxon>ecological metagenomes</taxon>
    </lineage>
</organism>
<proteinExistence type="predicted"/>
<accession>X1V9Z1</accession>
<dbReference type="EMBL" id="BARW01031138">
    <property type="protein sequence ID" value="GAJ13492.1"/>
    <property type="molecule type" value="Genomic_DNA"/>
</dbReference>
<protein>
    <submittedName>
        <fullName evidence="1">Uncharacterized protein</fullName>
    </submittedName>
</protein>
<dbReference type="AlphaFoldDB" id="X1V9Z1"/>
<reference evidence="1" key="1">
    <citation type="journal article" date="2014" name="Front. Microbiol.">
        <title>High frequency of phylogenetically diverse reductive dehalogenase-homologous genes in deep subseafloor sedimentary metagenomes.</title>
        <authorList>
            <person name="Kawai M."/>
            <person name="Futagami T."/>
            <person name="Toyoda A."/>
            <person name="Takaki Y."/>
            <person name="Nishi S."/>
            <person name="Hori S."/>
            <person name="Arai W."/>
            <person name="Tsubouchi T."/>
            <person name="Morono Y."/>
            <person name="Uchiyama I."/>
            <person name="Ito T."/>
            <person name="Fujiyama A."/>
            <person name="Inagaki F."/>
            <person name="Takami H."/>
        </authorList>
    </citation>
    <scope>NUCLEOTIDE SEQUENCE</scope>
    <source>
        <strain evidence="1">Expedition CK06-06</strain>
    </source>
</reference>
<gene>
    <name evidence="1" type="ORF">S12H4_49606</name>
</gene>
<evidence type="ECO:0000313" key="1">
    <source>
        <dbReference type="EMBL" id="GAJ13492.1"/>
    </source>
</evidence>
<name>X1V9Z1_9ZZZZ</name>
<comment type="caution">
    <text evidence="1">The sequence shown here is derived from an EMBL/GenBank/DDBJ whole genome shotgun (WGS) entry which is preliminary data.</text>
</comment>
<sequence length="157" mass="16884">MPTLVTITLLDETSERTTTGLHVTTPNIDGSDYAALLGGVASNRALLITGLELLTKLQKTKVSANILYSQDADDPPSDKTAQREYVVRFQAQDEVNMKKFIYTLGGPVDALFESGSDVIDPDNVAFAAWKVVYEANAVSPDGNACVLLGGYRSGRNN</sequence>